<feature type="domain" description="AMP-binding enzyme C-terminal" evidence="6">
    <location>
        <begin position="436"/>
        <end position="514"/>
    </location>
</feature>
<dbReference type="Pfam" id="PF00501">
    <property type="entry name" value="AMP-binding"/>
    <property type="match status" value="1"/>
</dbReference>
<evidence type="ECO:0000313" key="7">
    <source>
        <dbReference type="EMBL" id="MFC5290378.1"/>
    </source>
</evidence>
<evidence type="ECO:0000313" key="8">
    <source>
        <dbReference type="Proteomes" id="UP001596157"/>
    </source>
</evidence>
<dbReference type="InterPro" id="IPR042099">
    <property type="entry name" value="ANL_N_sf"/>
</dbReference>
<accession>A0ABW0ESI0</accession>
<dbReference type="InterPro" id="IPR020845">
    <property type="entry name" value="AMP-binding_CS"/>
</dbReference>
<dbReference type="PROSITE" id="PS00455">
    <property type="entry name" value="AMP_BINDING"/>
    <property type="match status" value="1"/>
</dbReference>
<dbReference type="InterPro" id="IPR000873">
    <property type="entry name" value="AMP-dep_synth/lig_dom"/>
</dbReference>
<feature type="domain" description="AMP-dependent synthetase/ligase" evidence="5">
    <location>
        <begin position="33"/>
        <end position="386"/>
    </location>
</feature>
<evidence type="ECO:0000259" key="6">
    <source>
        <dbReference type="Pfam" id="PF13193"/>
    </source>
</evidence>
<dbReference type="Gene3D" id="3.40.50.12780">
    <property type="entry name" value="N-terminal domain of ligase-like"/>
    <property type="match status" value="1"/>
</dbReference>
<dbReference type="PANTHER" id="PTHR43605:SF10">
    <property type="entry name" value="ACYL-COA SYNTHETASE MEDIUM CHAIN FAMILY MEMBER 3"/>
    <property type="match status" value="1"/>
</dbReference>
<reference evidence="8" key="1">
    <citation type="journal article" date="2019" name="Int. J. Syst. Evol. Microbiol.">
        <title>The Global Catalogue of Microorganisms (GCM) 10K type strain sequencing project: providing services to taxonomists for standard genome sequencing and annotation.</title>
        <authorList>
            <consortium name="The Broad Institute Genomics Platform"/>
            <consortium name="The Broad Institute Genome Sequencing Center for Infectious Disease"/>
            <person name="Wu L."/>
            <person name="Ma J."/>
        </authorList>
    </citation>
    <scope>NUCLEOTIDE SEQUENCE [LARGE SCALE GENOMIC DNA]</scope>
    <source>
        <strain evidence="8">CCUG 59778</strain>
    </source>
</reference>
<keyword evidence="8" id="KW-1185">Reference proteome</keyword>
<gene>
    <name evidence="7" type="ORF">ACFPM7_25275</name>
</gene>
<evidence type="ECO:0000256" key="2">
    <source>
        <dbReference type="ARBA" id="ARBA00022598"/>
    </source>
</evidence>
<comment type="caution">
    <text evidence="7">The sequence shown here is derived from an EMBL/GenBank/DDBJ whole genome shotgun (WGS) entry which is preliminary data.</text>
</comment>
<dbReference type="PANTHER" id="PTHR43605">
    <property type="entry name" value="ACYL-COENZYME A SYNTHETASE"/>
    <property type="match status" value="1"/>
</dbReference>
<keyword evidence="2" id="KW-0436">Ligase</keyword>
<organism evidence="7 8">
    <name type="scientific">Actinokineospora guangxiensis</name>
    <dbReference type="NCBI Taxonomy" id="1490288"/>
    <lineage>
        <taxon>Bacteria</taxon>
        <taxon>Bacillati</taxon>
        <taxon>Actinomycetota</taxon>
        <taxon>Actinomycetes</taxon>
        <taxon>Pseudonocardiales</taxon>
        <taxon>Pseudonocardiaceae</taxon>
        <taxon>Actinokineospora</taxon>
    </lineage>
</organism>
<dbReference type="Proteomes" id="UP001596157">
    <property type="component" value="Unassembled WGS sequence"/>
</dbReference>
<dbReference type="SUPFAM" id="SSF56801">
    <property type="entry name" value="Acetyl-CoA synthetase-like"/>
    <property type="match status" value="1"/>
</dbReference>
<dbReference type="Pfam" id="PF13193">
    <property type="entry name" value="AMP-binding_C"/>
    <property type="match status" value="1"/>
</dbReference>
<name>A0ABW0ESI0_9PSEU</name>
<dbReference type="InterPro" id="IPR051087">
    <property type="entry name" value="Mitochondrial_ACSM"/>
</dbReference>
<proteinExistence type="inferred from homology"/>
<evidence type="ECO:0000256" key="1">
    <source>
        <dbReference type="ARBA" id="ARBA00006432"/>
    </source>
</evidence>
<keyword evidence="3" id="KW-0547">Nucleotide-binding</keyword>
<evidence type="ECO:0000256" key="3">
    <source>
        <dbReference type="ARBA" id="ARBA00022741"/>
    </source>
</evidence>
<protein>
    <submittedName>
        <fullName evidence="7">AMP-binding protein</fullName>
    </submittedName>
</protein>
<sequence>MIESSERPGVLGWPARVEIPDDYAIAHAACDRWATDPARRALLDLADGRWWTFAEVRDASLRLATALSRRGVGPGDRVAIALPQSAAAAVAHIAVYRLGAIAVPISLMHREEAIEQRLSDSAAAVGITSAEHWYEVIAGSSVADSVHWALTGTPEYAALIDSGPVELPAVRLTKDTPAVIVYTSGTTGAPKGVVHAHRVVAAHAAPISLAHDGFPQDGDLLWSPADWAWAGGLIDCLLSAWHAGVPVLAHRARKFDPDETFDLLAEHGVRNAFLPATALRLLRRSGRSARLRSIMTGGEPVDDDIVAWSTRELGAAPNVVFGQTEASCVIGNSQGIAPQRPGALGLPYPGSEIAVIDQETGRECGPDELGEIAVRADGPAVMLGYWGKPADTAAKVRDGWLRTGDLGKRDAEGYYWFVARADDLIISSGYRIGPTEIEHCIAGDARVSEVAVVGRPDAERGQVVCALVVPAPGVAGSDALADELRGRVRARLATYEVPRIVEFRDALPRTTTGKVQRSAVREGS</sequence>
<keyword evidence="4" id="KW-0067">ATP-binding</keyword>
<comment type="similarity">
    <text evidence="1">Belongs to the ATP-dependent AMP-binding enzyme family.</text>
</comment>
<evidence type="ECO:0000259" key="5">
    <source>
        <dbReference type="Pfam" id="PF00501"/>
    </source>
</evidence>
<dbReference type="InterPro" id="IPR025110">
    <property type="entry name" value="AMP-bd_C"/>
</dbReference>
<dbReference type="InterPro" id="IPR045851">
    <property type="entry name" value="AMP-bd_C_sf"/>
</dbReference>
<evidence type="ECO:0000256" key="4">
    <source>
        <dbReference type="ARBA" id="ARBA00022840"/>
    </source>
</evidence>
<dbReference type="EMBL" id="JBHSKF010000016">
    <property type="protein sequence ID" value="MFC5290378.1"/>
    <property type="molecule type" value="Genomic_DNA"/>
</dbReference>
<dbReference type="RefSeq" id="WP_378250267.1">
    <property type="nucleotide sequence ID" value="NZ_JBHSKF010000016.1"/>
</dbReference>
<dbReference type="Gene3D" id="3.30.300.30">
    <property type="match status" value="1"/>
</dbReference>